<dbReference type="Gene3D" id="2.170.130.10">
    <property type="entry name" value="TonB-dependent receptor, plug domain"/>
    <property type="match status" value="1"/>
</dbReference>
<evidence type="ECO:0000256" key="11">
    <source>
        <dbReference type="RuleBase" id="RU003357"/>
    </source>
</evidence>
<dbReference type="InterPro" id="IPR012910">
    <property type="entry name" value="Plug_dom"/>
</dbReference>
<evidence type="ECO:0000313" key="16">
    <source>
        <dbReference type="Proteomes" id="UP000274271"/>
    </source>
</evidence>
<dbReference type="OrthoDB" id="9758870at2"/>
<dbReference type="Gene3D" id="2.60.40.1120">
    <property type="entry name" value="Carboxypeptidase-like, regulatory domain"/>
    <property type="match status" value="1"/>
</dbReference>
<dbReference type="AlphaFoldDB" id="A0A3P1CK05"/>
<accession>A0A3P1CK05</accession>
<evidence type="ECO:0000256" key="2">
    <source>
        <dbReference type="ARBA" id="ARBA00022448"/>
    </source>
</evidence>
<keyword evidence="2 10" id="KW-0813">Transport</keyword>
<keyword evidence="4 10" id="KW-0812">Transmembrane</keyword>
<comment type="caution">
    <text evidence="15">The sequence shown here is derived from an EMBL/GenBank/DDBJ whole genome shotgun (WGS) entry which is preliminary data.</text>
</comment>
<organism evidence="15 16">
    <name type="scientific">Larkinella knui</name>
    <dbReference type="NCBI Taxonomy" id="2025310"/>
    <lineage>
        <taxon>Bacteria</taxon>
        <taxon>Pseudomonadati</taxon>
        <taxon>Bacteroidota</taxon>
        <taxon>Cytophagia</taxon>
        <taxon>Cytophagales</taxon>
        <taxon>Spirosomataceae</taxon>
        <taxon>Larkinella</taxon>
    </lineage>
</organism>
<dbReference type="SUPFAM" id="SSF56935">
    <property type="entry name" value="Porins"/>
    <property type="match status" value="1"/>
</dbReference>
<feature type="chain" id="PRO_5018271575" evidence="12">
    <location>
        <begin position="27"/>
        <end position="804"/>
    </location>
</feature>
<dbReference type="Proteomes" id="UP000274271">
    <property type="component" value="Unassembled WGS sequence"/>
</dbReference>
<evidence type="ECO:0000256" key="7">
    <source>
        <dbReference type="ARBA" id="ARBA00023136"/>
    </source>
</evidence>
<dbReference type="InterPro" id="IPR008969">
    <property type="entry name" value="CarboxyPept-like_regulatory"/>
</dbReference>
<evidence type="ECO:0000256" key="9">
    <source>
        <dbReference type="ARBA" id="ARBA00023237"/>
    </source>
</evidence>
<dbReference type="PANTHER" id="PTHR30069:SF29">
    <property type="entry name" value="HEMOGLOBIN AND HEMOGLOBIN-HAPTOGLOBIN-BINDING PROTEIN 1-RELATED"/>
    <property type="match status" value="1"/>
</dbReference>
<dbReference type="InterPro" id="IPR036942">
    <property type="entry name" value="Beta-barrel_TonB_sf"/>
</dbReference>
<evidence type="ECO:0000256" key="4">
    <source>
        <dbReference type="ARBA" id="ARBA00022692"/>
    </source>
</evidence>
<dbReference type="Pfam" id="PF00593">
    <property type="entry name" value="TonB_dep_Rec_b-barrel"/>
    <property type="match status" value="1"/>
</dbReference>
<dbReference type="InterPro" id="IPR037066">
    <property type="entry name" value="Plug_dom_sf"/>
</dbReference>
<dbReference type="EMBL" id="RQJP01000003">
    <property type="protein sequence ID" value="RRB13647.1"/>
    <property type="molecule type" value="Genomic_DNA"/>
</dbReference>
<evidence type="ECO:0000259" key="14">
    <source>
        <dbReference type="Pfam" id="PF07715"/>
    </source>
</evidence>
<evidence type="ECO:0000256" key="3">
    <source>
        <dbReference type="ARBA" id="ARBA00022452"/>
    </source>
</evidence>
<keyword evidence="16" id="KW-1185">Reference proteome</keyword>
<dbReference type="GO" id="GO:0009279">
    <property type="term" value="C:cell outer membrane"/>
    <property type="evidence" value="ECO:0007669"/>
    <property type="project" value="UniProtKB-SubCell"/>
</dbReference>
<keyword evidence="9 10" id="KW-0998">Cell outer membrane</keyword>
<evidence type="ECO:0000256" key="10">
    <source>
        <dbReference type="PROSITE-ProRule" id="PRU01360"/>
    </source>
</evidence>
<dbReference type="PANTHER" id="PTHR30069">
    <property type="entry name" value="TONB-DEPENDENT OUTER MEMBRANE RECEPTOR"/>
    <property type="match status" value="1"/>
</dbReference>
<feature type="domain" description="TonB-dependent receptor plug" evidence="14">
    <location>
        <begin position="154"/>
        <end position="231"/>
    </location>
</feature>
<evidence type="ECO:0000256" key="1">
    <source>
        <dbReference type="ARBA" id="ARBA00004571"/>
    </source>
</evidence>
<dbReference type="Gene3D" id="2.40.170.20">
    <property type="entry name" value="TonB-dependent receptor, beta-barrel domain"/>
    <property type="match status" value="1"/>
</dbReference>
<evidence type="ECO:0000256" key="12">
    <source>
        <dbReference type="SAM" id="SignalP"/>
    </source>
</evidence>
<name>A0A3P1CK05_9BACT</name>
<evidence type="ECO:0000259" key="13">
    <source>
        <dbReference type="Pfam" id="PF00593"/>
    </source>
</evidence>
<dbReference type="PROSITE" id="PS52016">
    <property type="entry name" value="TONB_DEPENDENT_REC_3"/>
    <property type="match status" value="1"/>
</dbReference>
<dbReference type="GO" id="GO:0015344">
    <property type="term" value="F:siderophore uptake transmembrane transporter activity"/>
    <property type="evidence" value="ECO:0007669"/>
    <property type="project" value="TreeGrafter"/>
</dbReference>
<comment type="subcellular location">
    <subcellularLocation>
        <location evidence="1 10">Cell outer membrane</location>
        <topology evidence="1 10">Multi-pass membrane protein</topology>
    </subcellularLocation>
</comment>
<evidence type="ECO:0000313" key="15">
    <source>
        <dbReference type="EMBL" id="RRB13647.1"/>
    </source>
</evidence>
<keyword evidence="6 11" id="KW-0798">TonB box</keyword>
<dbReference type="SUPFAM" id="SSF49464">
    <property type="entry name" value="Carboxypeptidase regulatory domain-like"/>
    <property type="match status" value="1"/>
</dbReference>
<protein>
    <submittedName>
        <fullName evidence="15">TonB-dependent receptor</fullName>
    </submittedName>
</protein>
<dbReference type="InterPro" id="IPR000531">
    <property type="entry name" value="Beta-barrel_TonB"/>
</dbReference>
<feature type="domain" description="TonB-dependent receptor-like beta-barrel" evidence="13">
    <location>
        <begin position="312"/>
        <end position="764"/>
    </location>
</feature>
<dbReference type="Pfam" id="PF07715">
    <property type="entry name" value="Plug"/>
    <property type="match status" value="1"/>
</dbReference>
<comment type="similarity">
    <text evidence="10 11">Belongs to the TonB-dependent receptor family.</text>
</comment>
<keyword evidence="8 15" id="KW-0675">Receptor</keyword>
<dbReference type="Pfam" id="PF13715">
    <property type="entry name" value="CarbopepD_reg_2"/>
    <property type="match status" value="1"/>
</dbReference>
<evidence type="ECO:0000256" key="5">
    <source>
        <dbReference type="ARBA" id="ARBA00022729"/>
    </source>
</evidence>
<reference evidence="15 16" key="1">
    <citation type="submission" date="2018-11" db="EMBL/GenBank/DDBJ databases">
        <authorList>
            <person name="Zhou Z."/>
            <person name="Wang G."/>
        </authorList>
    </citation>
    <scope>NUCLEOTIDE SEQUENCE [LARGE SCALE GENOMIC DNA]</scope>
    <source>
        <strain evidence="15 16">KCTC42998</strain>
    </source>
</reference>
<keyword evidence="7 10" id="KW-0472">Membrane</keyword>
<evidence type="ECO:0000256" key="8">
    <source>
        <dbReference type="ARBA" id="ARBA00023170"/>
    </source>
</evidence>
<evidence type="ECO:0000256" key="6">
    <source>
        <dbReference type="ARBA" id="ARBA00023077"/>
    </source>
</evidence>
<dbReference type="InterPro" id="IPR039426">
    <property type="entry name" value="TonB-dep_rcpt-like"/>
</dbReference>
<gene>
    <name evidence="15" type="ORF">EHT87_15415</name>
</gene>
<proteinExistence type="inferred from homology"/>
<dbReference type="GO" id="GO:0044718">
    <property type="term" value="P:siderophore transmembrane transport"/>
    <property type="evidence" value="ECO:0007669"/>
    <property type="project" value="TreeGrafter"/>
</dbReference>
<sequence>MTFLRLSTHLIALGFAIFCSATGALAQSTLSRVISGYIREAGTNKPISGASVFVQETRRGAITDREGFYNLTVASGTYTLSISHLGYIRFEQKVTVPPNRNLNNISLLPDTQLLNEVTVKTESTDRNVKKVEMGVTQLPIQSIIKMPALMGEVDIVRSLLLLPGVTTVGEGATGLNVRGGSVDQNLVLLDDAPIYNSSHLMGFFSVFNPDAIRDVTLQKGSLPARYGGRTSAVLDVRTKEPDPEKLRISGGVGLISNRLGIEGPLAGRKLTFFADTRLAINNFLFKLGPAGIRDVKASFYDVTAKLKYLPNERNTVYLSTYVSDDHLLLPSDSLLSVDVSSTQTGFDYQTANGSLKWIHTFNNRLIMNLSAVVSRYRSATSVPDTSNEFRLQSELLSKIGKLEFNYQTDRHHWSFGLQATHYQLLPNTLTPGPVSNVQPVHLPAEQGLEAGIYAEDEINLNEKTSLIAGLRYSHFLFLGPTEVRTYAPNGPRRPETLASQELVARGSVAQHYGGFEPRLALRWALQSDRSLKFSYTRTRQYLQLISNTTAALPTSRWKMSDNHIRPQVADQLSAGYFRNYHNDTYEVSTEVYYRRSQHAIDYRDGAKLLLNPTPEIDLVQGRGRAYGVELMLKKNKGFLTGWASYAYTRTQLLIDGPYVGERINNGLWYPANFDKPHAVNVLAIYRPSLKFTFSANYTYSTGRPVTVPYAKARVNNLITLPVYLDRNQQRIPDYHRLDISLTWEKNPARKTHYWYSWTFSVYNLYARKNAYSVFYRFSSYSAGDANKLSIFGSAIPSLTYNFKL</sequence>
<keyword evidence="5 12" id="KW-0732">Signal</keyword>
<feature type="signal peptide" evidence="12">
    <location>
        <begin position="1"/>
        <end position="26"/>
    </location>
</feature>
<dbReference type="RefSeq" id="WP_124907545.1">
    <property type="nucleotide sequence ID" value="NZ_RQJP01000003.1"/>
</dbReference>
<keyword evidence="3 10" id="KW-1134">Transmembrane beta strand</keyword>